<feature type="domain" description="Reverse transcriptase" evidence="1">
    <location>
        <begin position="34"/>
        <end position="303"/>
    </location>
</feature>
<dbReference type="CDD" id="cd01650">
    <property type="entry name" value="RT_nLTR_like"/>
    <property type="match status" value="1"/>
</dbReference>
<dbReference type="InterPro" id="IPR000477">
    <property type="entry name" value="RT_dom"/>
</dbReference>
<dbReference type="PANTHER" id="PTHR33332">
    <property type="entry name" value="REVERSE TRANSCRIPTASE DOMAIN-CONTAINING PROTEIN"/>
    <property type="match status" value="1"/>
</dbReference>
<dbReference type="PROSITE" id="PS50878">
    <property type="entry name" value="RT_POL"/>
    <property type="match status" value="1"/>
</dbReference>
<dbReference type="AlphaFoldDB" id="A0A8C7Y996"/>
<keyword evidence="3" id="KW-1185">Reference proteome</keyword>
<evidence type="ECO:0000259" key="1">
    <source>
        <dbReference type="PROSITE" id="PS50878"/>
    </source>
</evidence>
<evidence type="ECO:0000313" key="2">
    <source>
        <dbReference type="Ensembl" id="ENSOSIP00000024050.1"/>
    </source>
</evidence>
<reference evidence="2" key="1">
    <citation type="submission" date="2025-08" db="UniProtKB">
        <authorList>
            <consortium name="Ensembl"/>
        </authorList>
    </citation>
    <scope>IDENTIFICATION</scope>
</reference>
<proteinExistence type="predicted"/>
<dbReference type="InterPro" id="IPR043502">
    <property type="entry name" value="DNA/RNA_pol_sf"/>
</dbReference>
<reference evidence="2" key="2">
    <citation type="submission" date="2025-09" db="UniProtKB">
        <authorList>
            <consortium name="Ensembl"/>
        </authorList>
    </citation>
    <scope>IDENTIFICATION</scope>
</reference>
<dbReference type="GeneTree" id="ENSGT01060000248530"/>
<organism evidence="2 3">
    <name type="scientific">Oryzias sinensis</name>
    <name type="common">Chinese medaka</name>
    <dbReference type="NCBI Taxonomy" id="183150"/>
    <lineage>
        <taxon>Eukaryota</taxon>
        <taxon>Metazoa</taxon>
        <taxon>Chordata</taxon>
        <taxon>Craniata</taxon>
        <taxon>Vertebrata</taxon>
        <taxon>Euteleostomi</taxon>
        <taxon>Actinopterygii</taxon>
        <taxon>Neopterygii</taxon>
        <taxon>Teleostei</taxon>
        <taxon>Neoteleostei</taxon>
        <taxon>Acanthomorphata</taxon>
        <taxon>Ovalentaria</taxon>
        <taxon>Atherinomorphae</taxon>
        <taxon>Beloniformes</taxon>
        <taxon>Adrianichthyidae</taxon>
        <taxon>Oryziinae</taxon>
        <taxon>Oryzias</taxon>
    </lineage>
</organism>
<evidence type="ECO:0000313" key="3">
    <source>
        <dbReference type="Proteomes" id="UP000694383"/>
    </source>
</evidence>
<protein>
    <recommendedName>
        <fullName evidence="1">Reverse transcriptase domain-containing protein</fullName>
    </recommendedName>
</protein>
<accession>A0A8C7Y996</accession>
<sequence length="386" mass="44446">MKGKLSTNVNGIDMALVKTVISGILKPLEYIFNSSFQTGSFPNQMKIAKVIPLYKTGNKHHFTNYRPVSMLPQLSKILEKMFIARLNSFIEKHNILDEGQYGFRSNRSTSLALMNVIENITNAIDNKKNVIWVFIDIKKSFHTINHGMLMNKLERYGIRWLVLDWIRSYLRNRKQFVKVEGACSQCLDIVCGVPQGSVLGPILFILYINDSFQVSKKLRLVLFADDTNVCCDGDNLQQLIEIVKKEMEKLKLWFDVNKLSLNLSKTKMMLFGHHKGKNINIDMHINGVKLERIYENKFLGVIIDDKLTWKAHISYIQAKLSRSISVLNKAKLVLDHKSLRMLYCTLVLPYFSYCVKVLGNNYKTTLHSLSLLQKRAKGNYTQTQLS</sequence>
<dbReference type="SUPFAM" id="SSF56672">
    <property type="entry name" value="DNA/RNA polymerases"/>
    <property type="match status" value="1"/>
</dbReference>
<dbReference type="Pfam" id="PF00078">
    <property type="entry name" value="RVT_1"/>
    <property type="match status" value="1"/>
</dbReference>
<dbReference type="Ensembl" id="ENSOSIT00000025398.1">
    <property type="protein sequence ID" value="ENSOSIP00000024050.1"/>
    <property type="gene ID" value="ENSOSIG00000012655.1"/>
</dbReference>
<name>A0A8C7Y996_9TELE</name>
<dbReference type="Proteomes" id="UP000694383">
    <property type="component" value="Unplaced"/>
</dbReference>